<dbReference type="Proteomes" id="UP000016424">
    <property type="component" value="Unassembled WGS sequence"/>
</dbReference>
<name>U2X2X6_GEOKU</name>
<sequence>MFDGHIDTLLSLLQYLCRDVPTPSRVGFEAGVCGESLH</sequence>
<proteinExistence type="predicted"/>
<protein>
    <submittedName>
        <fullName evidence="1">Uncharacterized protein</fullName>
    </submittedName>
</protein>
<accession>U2X2X6</accession>
<reference evidence="2" key="1">
    <citation type="journal article" date="2013" name="Genome">
        <title>Draft Genome Sequence of Geobacillus kaustophilus GBlys, a Lysogenic Strain with Bacteriophage phiOH2.</title>
        <authorList>
            <person name="Doi K."/>
            <person name="Mori K."/>
            <person name="Martono H."/>
            <person name="Nagayoshi Y."/>
            <person name="Fujino Y."/>
            <person name="Tashiro K."/>
            <person name="Kuhara S."/>
            <person name="Ohshima T."/>
        </authorList>
    </citation>
    <scope>NUCLEOTIDE SEQUENCE [LARGE SCALE GENOMIC DNA]</scope>
    <source>
        <strain evidence="2">GBlys</strain>
    </source>
</reference>
<evidence type="ECO:0000313" key="1">
    <source>
        <dbReference type="EMBL" id="GAD13040.1"/>
    </source>
</evidence>
<gene>
    <name evidence="1" type="ORF">GBL_1257</name>
</gene>
<comment type="caution">
    <text evidence="1">The sequence shown here is derived from an EMBL/GenBank/DDBJ whole genome shotgun (WGS) entry which is preliminary data.</text>
</comment>
<dbReference type="AlphaFoldDB" id="U2X2X6"/>
<dbReference type="EMBL" id="BASG01000007">
    <property type="protein sequence ID" value="GAD13040.1"/>
    <property type="molecule type" value="Genomic_DNA"/>
</dbReference>
<evidence type="ECO:0000313" key="2">
    <source>
        <dbReference type="Proteomes" id="UP000016424"/>
    </source>
</evidence>
<organism evidence="1 2">
    <name type="scientific">Geobacillus kaustophilus GBlys</name>
    <dbReference type="NCBI Taxonomy" id="1337888"/>
    <lineage>
        <taxon>Bacteria</taxon>
        <taxon>Bacillati</taxon>
        <taxon>Bacillota</taxon>
        <taxon>Bacilli</taxon>
        <taxon>Bacillales</taxon>
        <taxon>Anoxybacillaceae</taxon>
        <taxon>Geobacillus</taxon>
        <taxon>Geobacillus thermoleovorans group</taxon>
    </lineage>
</organism>